<name>A0A8A3S5L8_9EURY</name>
<dbReference type="RefSeq" id="WP_265580457.1">
    <property type="nucleotide sequence ID" value="NZ_CP036172.1"/>
</dbReference>
<dbReference type="CDD" id="cd10550">
    <property type="entry name" value="DMSOR_beta_like"/>
    <property type="match status" value="1"/>
</dbReference>
<evidence type="ECO:0000313" key="10">
    <source>
        <dbReference type="Proteomes" id="UP001042704"/>
    </source>
</evidence>
<evidence type="ECO:0000259" key="7">
    <source>
        <dbReference type="Pfam" id="PF00037"/>
    </source>
</evidence>
<keyword evidence="4" id="KW-0249">Electron transport</keyword>
<dbReference type="Pfam" id="PF00037">
    <property type="entry name" value="Fer4"/>
    <property type="match status" value="1"/>
</dbReference>
<dbReference type="EMBL" id="CP036172">
    <property type="protein sequence ID" value="QSZ67557.1"/>
    <property type="molecule type" value="Genomic_DNA"/>
</dbReference>
<accession>A0A8A3S5L8</accession>
<evidence type="ECO:0000256" key="1">
    <source>
        <dbReference type="ARBA" id="ARBA00022448"/>
    </source>
</evidence>
<dbReference type="Proteomes" id="UP001042704">
    <property type="component" value="Chromosome"/>
</dbReference>
<dbReference type="GeneID" id="76424417"/>
<keyword evidence="3" id="KW-0479">Metal-binding</keyword>
<dbReference type="AlphaFoldDB" id="A0A8A3S5L8"/>
<proteinExistence type="predicted"/>
<evidence type="ECO:0000259" key="8">
    <source>
        <dbReference type="Pfam" id="PF13247"/>
    </source>
</evidence>
<keyword evidence="5" id="KW-0408">Iron</keyword>
<reference evidence="9" key="1">
    <citation type="journal article" date="2001" name="Int. J. Syst. Evol. Microbiol.">
        <title>Methanofollis aquaemaris sp. nov., a methanogen isolated from an aquaculture fish pond.</title>
        <authorList>
            <person name="Lai M.C."/>
            <person name="Chen S.C."/>
        </authorList>
    </citation>
    <scope>NUCLEOTIDE SEQUENCE</scope>
    <source>
        <strain evidence="9">N2F9704</strain>
    </source>
</reference>
<dbReference type="InterPro" id="IPR017896">
    <property type="entry name" value="4Fe4S_Fe-S-bd"/>
</dbReference>
<keyword evidence="1" id="KW-0813">Transport</keyword>
<evidence type="ECO:0000256" key="4">
    <source>
        <dbReference type="ARBA" id="ARBA00022982"/>
    </source>
</evidence>
<sequence>MEKTENLLLITPEKCIGCGTCELACSVGHEGEFRPATSRISVHRFEAGVNVPMTCLQCDKPACVAGCPTGALEKDTETGLVNVIASKCIGCRMCVMACPFGNISYSMAAKKPLKCDQCDGSPMCVEFCPTNAIEYLPADTATIRRKKAFSAKIAAGISEVEI</sequence>
<dbReference type="InterPro" id="IPR017900">
    <property type="entry name" value="4Fe4S_Fe_S_CS"/>
</dbReference>
<protein>
    <submittedName>
        <fullName evidence="9">4Fe-4S dicluster domain-containing protein</fullName>
    </submittedName>
</protein>
<dbReference type="GO" id="GO:0046872">
    <property type="term" value="F:metal ion binding"/>
    <property type="evidence" value="ECO:0007669"/>
    <property type="project" value="UniProtKB-KW"/>
</dbReference>
<dbReference type="KEGG" id="maqe:RJ40_08585"/>
<dbReference type="PANTHER" id="PTHR42859:SF10">
    <property type="entry name" value="DIMETHYLSULFOXIDE REDUCTASE CHAIN B"/>
    <property type="match status" value="1"/>
</dbReference>
<organism evidence="9 10">
    <name type="scientific">Methanofollis aquaemaris</name>
    <dbReference type="NCBI Taxonomy" id="126734"/>
    <lineage>
        <taxon>Archaea</taxon>
        <taxon>Methanobacteriati</taxon>
        <taxon>Methanobacteriota</taxon>
        <taxon>Stenosarchaea group</taxon>
        <taxon>Methanomicrobia</taxon>
        <taxon>Methanomicrobiales</taxon>
        <taxon>Methanomicrobiaceae</taxon>
        <taxon>Methanofollis</taxon>
    </lineage>
</organism>
<keyword evidence="6" id="KW-0411">Iron-sulfur</keyword>
<dbReference type="GO" id="GO:0051539">
    <property type="term" value="F:4 iron, 4 sulfur cluster binding"/>
    <property type="evidence" value="ECO:0007669"/>
    <property type="project" value="UniProtKB-KW"/>
</dbReference>
<dbReference type="PROSITE" id="PS00198">
    <property type="entry name" value="4FE4S_FER_1"/>
    <property type="match status" value="1"/>
</dbReference>
<evidence type="ECO:0000256" key="3">
    <source>
        <dbReference type="ARBA" id="ARBA00022723"/>
    </source>
</evidence>
<feature type="domain" description="4Fe-4S ferredoxin-type" evidence="7">
    <location>
        <begin position="10"/>
        <end position="27"/>
    </location>
</feature>
<gene>
    <name evidence="9" type="ORF">RJ40_08585</name>
</gene>
<evidence type="ECO:0000256" key="6">
    <source>
        <dbReference type="ARBA" id="ARBA00023014"/>
    </source>
</evidence>
<keyword evidence="2" id="KW-0004">4Fe-4S</keyword>
<keyword evidence="10" id="KW-1185">Reference proteome</keyword>
<dbReference type="Gene3D" id="3.30.70.20">
    <property type="match status" value="2"/>
</dbReference>
<reference evidence="9" key="2">
    <citation type="submission" date="2019-02" db="EMBL/GenBank/DDBJ databases">
        <authorList>
            <person name="Chen S.-C."/>
            <person name="Chien H.-H."/>
            <person name="Lai M.-C."/>
        </authorList>
    </citation>
    <scope>NUCLEOTIDE SEQUENCE</scope>
    <source>
        <strain evidence="9">N2F9704</strain>
    </source>
</reference>
<dbReference type="Pfam" id="PF13247">
    <property type="entry name" value="Fer4_11"/>
    <property type="match status" value="1"/>
</dbReference>
<evidence type="ECO:0000313" key="9">
    <source>
        <dbReference type="EMBL" id="QSZ67557.1"/>
    </source>
</evidence>
<dbReference type="InterPro" id="IPR050294">
    <property type="entry name" value="RnfB_subfamily"/>
</dbReference>
<feature type="domain" description="4Fe-4S ferredoxin-type" evidence="8">
    <location>
        <begin position="51"/>
        <end position="134"/>
    </location>
</feature>
<dbReference type="PANTHER" id="PTHR42859">
    <property type="entry name" value="OXIDOREDUCTASE"/>
    <property type="match status" value="1"/>
</dbReference>
<evidence type="ECO:0000256" key="5">
    <source>
        <dbReference type="ARBA" id="ARBA00023004"/>
    </source>
</evidence>
<evidence type="ECO:0000256" key="2">
    <source>
        <dbReference type="ARBA" id="ARBA00022485"/>
    </source>
</evidence>
<dbReference type="GO" id="GO:0016491">
    <property type="term" value="F:oxidoreductase activity"/>
    <property type="evidence" value="ECO:0007669"/>
    <property type="project" value="UniProtKB-ARBA"/>
</dbReference>
<dbReference type="SUPFAM" id="SSF54862">
    <property type="entry name" value="4Fe-4S ferredoxins"/>
    <property type="match status" value="1"/>
</dbReference>